<feature type="domain" description="EGF-like" evidence="3">
    <location>
        <begin position="46"/>
        <end position="84"/>
    </location>
</feature>
<gene>
    <name evidence="4" type="ORF">AWC38_SpisGene16722</name>
</gene>
<sequence length="302" mass="30730">MQDRCKSINIGPAGEKDKVLCQLSDSDHLQHPNDLKPMAGFVYRGTENKCCFNMCYNNATCSVGFTDKGYKCVCPPGYKGDHCEKGKSYFAAGGGGGIQRLKSRHSGCDASSNSSGNPGYKSWSGGSNGHGAQIADTVGSGGGGGGFYSSGRSSEKFGGNIGSGGEGGKGFLQGGVGGRALLNNIVGGFGGGGGAFGRGGGGGGGGGYSGGGSGDNVPDSCGGGGGSYNAAAEVQSSLLAPWDEVEKVEKNFSRAGWEADLGFTKFLVDLEELEVLMGLEKAEEEEEEEDTLEEAVETFSYS</sequence>
<dbReference type="Proteomes" id="UP000225706">
    <property type="component" value="Unassembled WGS sequence"/>
</dbReference>
<dbReference type="PROSITE" id="PS00022">
    <property type="entry name" value="EGF_1"/>
    <property type="match status" value="1"/>
</dbReference>
<evidence type="ECO:0000313" key="4">
    <source>
        <dbReference type="EMBL" id="PFX18882.1"/>
    </source>
</evidence>
<keyword evidence="1" id="KW-0245">EGF-like domain</keyword>
<keyword evidence="1" id="KW-1015">Disulfide bond</keyword>
<dbReference type="OrthoDB" id="5944977at2759"/>
<dbReference type="Gene3D" id="2.10.25.10">
    <property type="entry name" value="Laminin"/>
    <property type="match status" value="1"/>
</dbReference>
<feature type="region of interest" description="Disordered" evidence="2">
    <location>
        <begin position="105"/>
        <end position="135"/>
    </location>
</feature>
<proteinExistence type="predicted"/>
<dbReference type="InterPro" id="IPR000742">
    <property type="entry name" value="EGF"/>
</dbReference>
<dbReference type="PROSITE" id="PS01186">
    <property type="entry name" value="EGF_2"/>
    <property type="match status" value="1"/>
</dbReference>
<dbReference type="PROSITE" id="PS50026">
    <property type="entry name" value="EGF_3"/>
    <property type="match status" value="1"/>
</dbReference>
<dbReference type="SUPFAM" id="SSF57196">
    <property type="entry name" value="EGF/Laminin"/>
    <property type="match status" value="1"/>
</dbReference>
<evidence type="ECO:0000313" key="5">
    <source>
        <dbReference type="Proteomes" id="UP000225706"/>
    </source>
</evidence>
<comment type="caution">
    <text evidence="1">Lacks conserved residue(s) required for the propagation of feature annotation.</text>
</comment>
<feature type="disulfide bond" evidence="1">
    <location>
        <begin position="74"/>
        <end position="83"/>
    </location>
</feature>
<feature type="compositionally biased region" description="Acidic residues" evidence="2">
    <location>
        <begin position="282"/>
        <end position="296"/>
    </location>
</feature>
<dbReference type="AlphaFoldDB" id="A0A2B4RRM0"/>
<evidence type="ECO:0000256" key="2">
    <source>
        <dbReference type="SAM" id="MobiDB-lite"/>
    </source>
</evidence>
<keyword evidence="5" id="KW-1185">Reference proteome</keyword>
<feature type="disulfide bond" evidence="1">
    <location>
        <begin position="55"/>
        <end position="72"/>
    </location>
</feature>
<evidence type="ECO:0000259" key="3">
    <source>
        <dbReference type="PROSITE" id="PS50026"/>
    </source>
</evidence>
<name>A0A2B4RRM0_STYPI</name>
<organism evidence="4 5">
    <name type="scientific">Stylophora pistillata</name>
    <name type="common">Smooth cauliflower coral</name>
    <dbReference type="NCBI Taxonomy" id="50429"/>
    <lineage>
        <taxon>Eukaryota</taxon>
        <taxon>Metazoa</taxon>
        <taxon>Cnidaria</taxon>
        <taxon>Anthozoa</taxon>
        <taxon>Hexacorallia</taxon>
        <taxon>Scleractinia</taxon>
        <taxon>Astrocoeniina</taxon>
        <taxon>Pocilloporidae</taxon>
        <taxon>Stylophora</taxon>
    </lineage>
</organism>
<dbReference type="EMBL" id="LSMT01000387">
    <property type="protein sequence ID" value="PFX18882.1"/>
    <property type="molecule type" value="Genomic_DNA"/>
</dbReference>
<protein>
    <recommendedName>
        <fullName evidence="3">EGF-like domain-containing protein</fullName>
    </recommendedName>
</protein>
<comment type="caution">
    <text evidence="4">The sequence shown here is derived from an EMBL/GenBank/DDBJ whole genome shotgun (WGS) entry which is preliminary data.</text>
</comment>
<reference evidence="5" key="1">
    <citation type="journal article" date="2017" name="bioRxiv">
        <title>Comparative analysis of the genomes of Stylophora pistillata and Acropora digitifera provides evidence for extensive differences between species of corals.</title>
        <authorList>
            <person name="Voolstra C.R."/>
            <person name="Li Y."/>
            <person name="Liew Y.J."/>
            <person name="Baumgarten S."/>
            <person name="Zoccola D."/>
            <person name="Flot J.-F."/>
            <person name="Tambutte S."/>
            <person name="Allemand D."/>
            <person name="Aranda M."/>
        </authorList>
    </citation>
    <scope>NUCLEOTIDE SEQUENCE [LARGE SCALE GENOMIC DNA]</scope>
</reference>
<dbReference type="CDD" id="cd00054">
    <property type="entry name" value="EGF_CA"/>
    <property type="match status" value="1"/>
</dbReference>
<evidence type="ECO:0000256" key="1">
    <source>
        <dbReference type="PROSITE-ProRule" id="PRU00076"/>
    </source>
</evidence>
<accession>A0A2B4RRM0</accession>
<feature type="region of interest" description="Disordered" evidence="2">
    <location>
        <begin position="281"/>
        <end position="302"/>
    </location>
</feature>